<evidence type="ECO:0000256" key="2">
    <source>
        <dbReference type="ARBA" id="ARBA00006112"/>
    </source>
</evidence>
<dbReference type="InterPro" id="IPR001453">
    <property type="entry name" value="MoaB/Mog_dom"/>
</dbReference>
<evidence type="ECO:0000259" key="11">
    <source>
        <dbReference type="SMART" id="SM00852"/>
    </source>
</evidence>
<comment type="function">
    <text evidence="10">Catalyzes the adenylation of molybdopterin as part of the biosynthesis of the molybdenum-cofactor.</text>
</comment>
<sequence length="183" mass="20299">MSVLSLSQIIRIGIINVSDRASQGIYEDIPGKAIVETLNEYLKSTWEKEYAVIPDEQHLIEETMIDMADNRKCCLIITSGGTGPAKRDVTPEATEAVCEKMMPGFGELMRAESLTYVPTAILSRQTAGIRNHTLIVNLPGKPKAIRQCLDAVFPAIPYCIDLLEGPFIECNEEVMKAFRPKNI</sequence>
<proteinExistence type="inferred from homology"/>
<accession>A0A1T5M3V2</accession>
<dbReference type="EC" id="2.7.7.75" evidence="3"/>
<evidence type="ECO:0000256" key="3">
    <source>
        <dbReference type="ARBA" id="ARBA00012509"/>
    </source>
</evidence>
<dbReference type="GO" id="GO:0061598">
    <property type="term" value="F:molybdopterin adenylyltransferase activity"/>
    <property type="evidence" value="ECO:0007669"/>
    <property type="project" value="UniProtKB-EC"/>
</dbReference>
<dbReference type="CDD" id="cd00886">
    <property type="entry name" value="MogA_MoaB"/>
    <property type="match status" value="1"/>
</dbReference>
<keyword evidence="6" id="KW-0547">Nucleotide-binding</keyword>
<evidence type="ECO:0000256" key="5">
    <source>
        <dbReference type="ARBA" id="ARBA00022679"/>
    </source>
</evidence>
<dbReference type="SUPFAM" id="SSF53218">
    <property type="entry name" value="Molybdenum cofactor biosynthesis proteins"/>
    <property type="match status" value="1"/>
</dbReference>
<reference evidence="12 13" key="1">
    <citation type="submission" date="2017-02" db="EMBL/GenBank/DDBJ databases">
        <authorList>
            <person name="Peterson S.W."/>
        </authorList>
    </citation>
    <scope>NUCLEOTIDE SEQUENCE [LARGE SCALE GENOMIC DNA]</scope>
    <source>
        <strain evidence="12 13">DSM 25262</strain>
    </source>
</reference>
<dbReference type="STRING" id="688867.SAMN05660236_4214"/>
<dbReference type="Proteomes" id="UP000190961">
    <property type="component" value="Unassembled WGS sequence"/>
</dbReference>
<evidence type="ECO:0000256" key="8">
    <source>
        <dbReference type="ARBA" id="ARBA00023150"/>
    </source>
</evidence>
<evidence type="ECO:0000313" key="12">
    <source>
        <dbReference type="EMBL" id="SKC82549.1"/>
    </source>
</evidence>
<keyword evidence="7" id="KW-0067">ATP-binding</keyword>
<dbReference type="AlphaFoldDB" id="A0A1T5M3V2"/>
<dbReference type="PANTHER" id="PTHR43764">
    <property type="entry name" value="MOLYBDENUM COFACTOR BIOSYNTHESIS"/>
    <property type="match status" value="1"/>
</dbReference>
<keyword evidence="13" id="KW-1185">Reference proteome</keyword>
<name>A0A1T5M3V2_9BACT</name>
<dbReference type="SMART" id="SM00852">
    <property type="entry name" value="MoCF_biosynth"/>
    <property type="match status" value="1"/>
</dbReference>
<evidence type="ECO:0000256" key="4">
    <source>
        <dbReference type="ARBA" id="ARBA00013491"/>
    </source>
</evidence>
<feature type="domain" description="MoaB/Mog" evidence="11">
    <location>
        <begin position="13"/>
        <end position="159"/>
    </location>
</feature>
<dbReference type="FunFam" id="3.40.980.10:FF:000005">
    <property type="entry name" value="Molybdopterin biosynthesis mog protein"/>
    <property type="match status" value="1"/>
</dbReference>
<keyword evidence="5 12" id="KW-0808">Transferase</keyword>
<dbReference type="InterPro" id="IPR051920">
    <property type="entry name" value="MPT_Adenylyltrnsfr/MoaC-Rel"/>
</dbReference>
<organism evidence="12 13">
    <name type="scientific">Ohtaekwangia koreensis</name>
    <dbReference type="NCBI Taxonomy" id="688867"/>
    <lineage>
        <taxon>Bacteria</taxon>
        <taxon>Pseudomonadati</taxon>
        <taxon>Bacteroidota</taxon>
        <taxon>Cytophagia</taxon>
        <taxon>Cytophagales</taxon>
        <taxon>Fulvivirgaceae</taxon>
        <taxon>Ohtaekwangia</taxon>
    </lineage>
</organism>
<dbReference type="GO" id="GO:0005524">
    <property type="term" value="F:ATP binding"/>
    <property type="evidence" value="ECO:0007669"/>
    <property type="project" value="UniProtKB-KW"/>
</dbReference>
<comment type="catalytic activity">
    <reaction evidence="9">
        <text>molybdopterin + ATP + H(+) = adenylyl-molybdopterin + diphosphate</text>
        <dbReference type="Rhea" id="RHEA:31331"/>
        <dbReference type="ChEBI" id="CHEBI:15378"/>
        <dbReference type="ChEBI" id="CHEBI:30616"/>
        <dbReference type="ChEBI" id="CHEBI:33019"/>
        <dbReference type="ChEBI" id="CHEBI:58698"/>
        <dbReference type="ChEBI" id="CHEBI:62727"/>
        <dbReference type="EC" id="2.7.7.75"/>
    </reaction>
</comment>
<protein>
    <recommendedName>
        <fullName evidence="4">Molybdopterin adenylyltransferase</fullName>
        <ecNumber evidence="3">2.7.7.75</ecNumber>
    </recommendedName>
</protein>
<dbReference type="GO" id="GO:0006777">
    <property type="term" value="P:Mo-molybdopterin cofactor biosynthetic process"/>
    <property type="evidence" value="ECO:0007669"/>
    <property type="project" value="UniProtKB-KW"/>
</dbReference>
<evidence type="ECO:0000313" key="13">
    <source>
        <dbReference type="Proteomes" id="UP000190961"/>
    </source>
</evidence>
<dbReference type="EMBL" id="FUZU01000003">
    <property type="protein sequence ID" value="SKC82549.1"/>
    <property type="molecule type" value="Genomic_DNA"/>
</dbReference>
<dbReference type="Gene3D" id="3.40.980.10">
    <property type="entry name" value="MoaB/Mog-like domain"/>
    <property type="match status" value="1"/>
</dbReference>
<dbReference type="Pfam" id="PF00994">
    <property type="entry name" value="MoCF_biosynth"/>
    <property type="match status" value="1"/>
</dbReference>
<evidence type="ECO:0000256" key="7">
    <source>
        <dbReference type="ARBA" id="ARBA00022840"/>
    </source>
</evidence>
<evidence type="ECO:0000256" key="10">
    <source>
        <dbReference type="ARBA" id="ARBA00058212"/>
    </source>
</evidence>
<evidence type="ECO:0000256" key="1">
    <source>
        <dbReference type="ARBA" id="ARBA00005046"/>
    </source>
</evidence>
<evidence type="ECO:0000256" key="6">
    <source>
        <dbReference type="ARBA" id="ARBA00022741"/>
    </source>
</evidence>
<gene>
    <name evidence="12" type="ORF">SAMN05660236_4214</name>
</gene>
<dbReference type="InterPro" id="IPR036425">
    <property type="entry name" value="MoaB/Mog-like_dom_sf"/>
</dbReference>
<dbReference type="NCBIfam" id="NF006932">
    <property type="entry name" value="PRK09417.1"/>
    <property type="match status" value="1"/>
</dbReference>
<keyword evidence="12" id="KW-0548">Nucleotidyltransferase</keyword>
<dbReference type="PANTHER" id="PTHR43764:SF1">
    <property type="entry name" value="MOLYBDOPTERIN MOLYBDOTRANSFERASE"/>
    <property type="match status" value="1"/>
</dbReference>
<comment type="pathway">
    <text evidence="1">Cofactor biosynthesis; molybdopterin biosynthesis.</text>
</comment>
<dbReference type="NCBIfam" id="TIGR00177">
    <property type="entry name" value="molyb_syn"/>
    <property type="match status" value="1"/>
</dbReference>
<evidence type="ECO:0000256" key="9">
    <source>
        <dbReference type="ARBA" id="ARBA00051131"/>
    </source>
</evidence>
<comment type="similarity">
    <text evidence="2">Belongs to the MoaB/Mog family.</text>
</comment>
<keyword evidence="8" id="KW-0501">Molybdenum cofactor biosynthesis</keyword>